<dbReference type="PRINTS" id="PR00411">
    <property type="entry name" value="PNDRDTASEI"/>
</dbReference>
<keyword evidence="9" id="KW-1185">Reference proteome</keyword>
<evidence type="ECO:0000313" key="8">
    <source>
        <dbReference type="EMBL" id="REC66872.1"/>
    </source>
</evidence>
<dbReference type="GO" id="GO:0050661">
    <property type="term" value="F:NADP binding"/>
    <property type="evidence" value="ECO:0007669"/>
    <property type="project" value="InterPro"/>
</dbReference>
<comment type="similarity">
    <text evidence="2">Belongs to the FAD-binding monooxygenase family.</text>
</comment>
<organism evidence="8 9">
    <name type="scientific">Chryseobacterium flavum</name>
    <dbReference type="NCBI Taxonomy" id="415851"/>
    <lineage>
        <taxon>Bacteria</taxon>
        <taxon>Pseudomonadati</taxon>
        <taxon>Bacteroidota</taxon>
        <taxon>Flavobacteriia</taxon>
        <taxon>Flavobacteriales</taxon>
        <taxon>Weeksellaceae</taxon>
        <taxon>Chryseobacterium group</taxon>
        <taxon>Chryseobacterium</taxon>
    </lineage>
</organism>
<protein>
    <submittedName>
        <fullName evidence="8">Cyclohexanone monooxygenase</fullName>
    </submittedName>
</protein>
<keyword evidence="6" id="KW-0560">Oxidoreductase</keyword>
<proteinExistence type="inferred from homology"/>
<dbReference type="Proteomes" id="UP000256769">
    <property type="component" value="Unassembled WGS sequence"/>
</dbReference>
<dbReference type="PANTHER" id="PTHR43098">
    <property type="entry name" value="L-ORNITHINE N(5)-MONOOXYGENASE-RELATED"/>
    <property type="match status" value="1"/>
</dbReference>
<dbReference type="GO" id="GO:0004499">
    <property type="term" value="F:N,N-dimethylaniline monooxygenase activity"/>
    <property type="evidence" value="ECO:0007669"/>
    <property type="project" value="InterPro"/>
</dbReference>
<keyword evidence="3" id="KW-0285">Flavoprotein</keyword>
<evidence type="ECO:0000256" key="4">
    <source>
        <dbReference type="ARBA" id="ARBA00022827"/>
    </source>
</evidence>
<evidence type="ECO:0000256" key="1">
    <source>
        <dbReference type="ARBA" id="ARBA00001974"/>
    </source>
</evidence>
<dbReference type="OrthoDB" id="9778740at2"/>
<dbReference type="InterPro" id="IPR036188">
    <property type="entry name" value="FAD/NAD-bd_sf"/>
</dbReference>
<dbReference type="InterPro" id="IPR050775">
    <property type="entry name" value="FAD-binding_Monooxygenases"/>
</dbReference>
<comment type="cofactor">
    <cofactor evidence="1">
        <name>FAD</name>
        <dbReference type="ChEBI" id="CHEBI:57692"/>
    </cofactor>
</comment>
<name>A0A3D9CMB7_9FLAO</name>
<dbReference type="SUPFAM" id="SSF51905">
    <property type="entry name" value="FAD/NAD(P)-binding domain"/>
    <property type="match status" value="2"/>
</dbReference>
<gene>
    <name evidence="8" type="ORF">DRF59_11235</name>
</gene>
<dbReference type="AlphaFoldDB" id="A0A3D9CMB7"/>
<evidence type="ECO:0000256" key="7">
    <source>
        <dbReference type="ARBA" id="ARBA00023033"/>
    </source>
</evidence>
<keyword evidence="4" id="KW-0274">FAD</keyword>
<dbReference type="EMBL" id="QNUE01000007">
    <property type="protein sequence ID" value="REC66872.1"/>
    <property type="molecule type" value="Genomic_DNA"/>
</dbReference>
<evidence type="ECO:0000256" key="3">
    <source>
        <dbReference type="ARBA" id="ARBA00022630"/>
    </source>
</evidence>
<dbReference type="Pfam" id="PF13738">
    <property type="entry name" value="Pyr_redox_3"/>
    <property type="match status" value="1"/>
</dbReference>
<comment type="caution">
    <text evidence="8">The sequence shown here is derived from an EMBL/GenBank/DDBJ whole genome shotgun (WGS) entry which is preliminary data.</text>
</comment>
<evidence type="ECO:0000313" key="9">
    <source>
        <dbReference type="Proteomes" id="UP000256769"/>
    </source>
</evidence>
<keyword evidence="5" id="KW-0521">NADP</keyword>
<sequence>MDELNVKKIDVLVVGAGFAGVYLTYQLRENGLSVQTIEAGEDVGGTWYWNRYPGARCDVPSVEYSYSFSKELEQEWTWSEKYSAQPEILKYIQHVADRFDVKKNILFNTRVVKAEYLEEKKIWSVHTDDGKIFEASYFILATGSLSVPRLPDFKNMNDFKGEFYHTGDWPVTPVDFKGKRVAVIGTGSSGIQSIPVIAQDAEKLTVFIKDSNYTLPAGNQLLTPPFTKAVKENYSRIRKKARETWGGILFNSNPTVESVTEALTENKKEPDRTLGSFSKEEVHQMMEEKYLGTGLGFVTNFPDIQYDENTDARLREYLNERIRKLVKDPKKAAALIPKSKHYADRRPVIDTNYYQTFNRENVDIVDVNQEPITEFYENGIRTTERDYEYDVIVCATGFDAMTGAINKIDIAGKQGEILKEKWSQGPRTYLGLMSNNFPNMFMIAGAGSPSVFCNMVLAIEQHVEWVSQCIQYMKAANKLTIEPELAEEDKWVQHCIDVAKPLFVSRGDSWYVGANVPGKPRVFMAYIAGMPNYIAKCEEVVKNNYAGFILQ</sequence>
<keyword evidence="7 8" id="KW-0503">Monooxygenase</keyword>
<dbReference type="PANTHER" id="PTHR43098:SF3">
    <property type="entry name" value="L-ORNITHINE N(5)-MONOOXYGENASE-RELATED"/>
    <property type="match status" value="1"/>
</dbReference>
<reference evidence="8 9" key="1">
    <citation type="journal article" date="2007" name="Int. J. Syst. Evol. Microbiol.">
        <title>Chryseobacterium flavum sp. nov., isolated from polluted soil.</title>
        <authorList>
            <person name="Zhou Y."/>
            <person name="Dong J."/>
            <person name="Wang X."/>
            <person name="Huang X."/>
            <person name="Zhang K.Y."/>
            <person name="Zhang Y.Q."/>
            <person name="Guo Y.F."/>
            <person name="Lai R."/>
            <person name="Li W.J."/>
        </authorList>
    </citation>
    <scope>NUCLEOTIDE SEQUENCE [LARGE SCALE GENOMIC DNA]</scope>
    <source>
        <strain evidence="8 9">KCTC 12877</strain>
    </source>
</reference>
<dbReference type="GO" id="GO:0050660">
    <property type="term" value="F:flavin adenine dinucleotide binding"/>
    <property type="evidence" value="ECO:0007669"/>
    <property type="project" value="InterPro"/>
</dbReference>
<dbReference type="Gene3D" id="3.50.50.60">
    <property type="entry name" value="FAD/NAD(P)-binding domain"/>
    <property type="match status" value="3"/>
</dbReference>
<accession>A0A3D9CMB7</accession>
<evidence type="ECO:0000256" key="6">
    <source>
        <dbReference type="ARBA" id="ARBA00023002"/>
    </source>
</evidence>
<evidence type="ECO:0000256" key="2">
    <source>
        <dbReference type="ARBA" id="ARBA00010139"/>
    </source>
</evidence>
<evidence type="ECO:0000256" key="5">
    <source>
        <dbReference type="ARBA" id="ARBA00022857"/>
    </source>
</evidence>
<dbReference type="RefSeq" id="WP_115959692.1">
    <property type="nucleotide sequence ID" value="NZ_CBCRVL010000032.1"/>
</dbReference>